<evidence type="ECO:0000313" key="1">
    <source>
        <dbReference type="EMBL" id="QHT77728.1"/>
    </source>
</evidence>
<sequence length="129" mass="15254">MNNISENAVIKPPKSQFVENVQKWVLIDKQLKIVNEKTKRMRELKHDLADNICKYMNENNMKNKKISITGGELKIYDKKDYSPLNYGYIEKCLGEIIPDKTHVEYIINYLKENREINVSQELRGNYTNE</sequence>
<dbReference type="AlphaFoldDB" id="A0A6C0HAW2"/>
<organism evidence="1">
    <name type="scientific">viral metagenome</name>
    <dbReference type="NCBI Taxonomy" id="1070528"/>
    <lineage>
        <taxon>unclassified sequences</taxon>
        <taxon>metagenomes</taxon>
        <taxon>organismal metagenomes</taxon>
    </lineage>
</organism>
<dbReference type="EMBL" id="MN739921">
    <property type="protein sequence ID" value="QHT77728.1"/>
    <property type="molecule type" value="Genomic_DNA"/>
</dbReference>
<accession>A0A6C0HAW2</accession>
<dbReference type="InterPro" id="IPR043918">
    <property type="entry name" value="DUF5760"/>
</dbReference>
<reference evidence="1" key="1">
    <citation type="journal article" date="2020" name="Nature">
        <title>Giant virus diversity and host interactions through global metagenomics.</title>
        <authorList>
            <person name="Schulz F."/>
            <person name="Roux S."/>
            <person name="Paez-Espino D."/>
            <person name="Jungbluth S."/>
            <person name="Walsh D.A."/>
            <person name="Denef V.J."/>
            <person name="McMahon K.D."/>
            <person name="Konstantinidis K.T."/>
            <person name="Eloe-Fadrosh E.A."/>
            <person name="Kyrpides N.C."/>
            <person name="Woyke T."/>
        </authorList>
    </citation>
    <scope>NUCLEOTIDE SEQUENCE</scope>
    <source>
        <strain evidence="1">GVMAG-M-3300023179-90</strain>
    </source>
</reference>
<protein>
    <submittedName>
        <fullName evidence="1">Uncharacterized protein</fullName>
    </submittedName>
</protein>
<dbReference type="Pfam" id="PF19064">
    <property type="entry name" value="DUF5760"/>
    <property type="match status" value="1"/>
</dbReference>
<name>A0A6C0HAW2_9ZZZZ</name>
<proteinExistence type="predicted"/>